<dbReference type="InterPro" id="IPR007213">
    <property type="entry name" value="Ppm1/Ppm2/Tcmp"/>
</dbReference>
<name>A0A0D2K2J6_9CHLO</name>
<reference evidence="3 4" key="1">
    <citation type="journal article" date="2013" name="BMC Genomics">
        <title>Reconstruction of the lipid metabolism for the microalga Monoraphidium neglectum from its genome sequence reveals characteristics suitable for biofuel production.</title>
        <authorList>
            <person name="Bogen C."/>
            <person name="Al-Dilaimi A."/>
            <person name="Albersmeier A."/>
            <person name="Wichmann J."/>
            <person name="Grundmann M."/>
            <person name="Rupp O."/>
            <person name="Lauersen K.J."/>
            <person name="Blifernez-Klassen O."/>
            <person name="Kalinowski J."/>
            <person name="Goesmann A."/>
            <person name="Mussgnug J.H."/>
            <person name="Kruse O."/>
        </authorList>
    </citation>
    <scope>NUCLEOTIDE SEQUENCE [LARGE SCALE GENOMIC DNA]</scope>
    <source>
        <strain evidence="3 4">SAG 48.87</strain>
    </source>
</reference>
<dbReference type="OrthoDB" id="434488at2759"/>
<sequence length="310" mass="32742">MAAQEHHQQQPPALRRRRFCYSNVGVRVWWFDQQLLAALRGAGGGGRGSSDAAAPAPRQVVVFGAGFDTRPWRLDLPDGVSWFEIDLPEIIDAKRHRLTDLHASLGPKRPAGGGGNPDGGAVAAHSRHPLRAASWAALSADLQRPGWAAALVDAGLDPSRPTVWVAEGLLMYLTHQQSAALLHEAAGEWAVSPPGSRLVMHNSTQELLDLRDSHGAGFQYGPFPHDLVATWKSGFPTGDAAAALASLLAATGWAQMGACRGRAGIAAEACAAGFGGGEGWGAEAVAERVDFEAQPDVGQDRWAVFFTAGK</sequence>
<evidence type="ECO:0008006" key="5">
    <source>
        <dbReference type="Google" id="ProtNLM"/>
    </source>
</evidence>
<keyword evidence="2" id="KW-0808">Transferase</keyword>
<proteinExistence type="predicted"/>
<dbReference type="GO" id="GO:0008168">
    <property type="term" value="F:methyltransferase activity"/>
    <property type="evidence" value="ECO:0007669"/>
    <property type="project" value="UniProtKB-KW"/>
</dbReference>
<gene>
    <name evidence="3" type="ORF">MNEG_3185</name>
</gene>
<keyword evidence="4" id="KW-1185">Reference proteome</keyword>
<dbReference type="STRING" id="145388.A0A0D2K2J6"/>
<dbReference type="Gene3D" id="3.40.50.150">
    <property type="entry name" value="Vaccinia Virus protein VP39"/>
    <property type="match status" value="1"/>
</dbReference>
<dbReference type="PANTHER" id="PTHR43619:SF2">
    <property type="entry name" value="S-ADENOSYL-L-METHIONINE-DEPENDENT METHYLTRANSFERASES SUPERFAMILY PROTEIN"/>
    <property type="match status" value="1"/>
</dbReference>
<dbReference type="InterPro" id="IPR029063">
    <property type="entry name" value="SAM-dependent_MTases_sf"/>
</dbReference>
<protein>
    <recommendedName>
        <fullName evidence="5">S-adenosyl-L-methionine-dependent methyltransferase</fullName>
    </recommendedName>
</protein>
<evidence type="ECO:0000256" key="1">
    <source>
        <dbReference type="ARBA" id="ARBA00022603"/>
    </source>
</evidence>
<keyword evidence="1" id="KW-0489">Methyltransferase</keyword>
<dbReference type="SUPFAM" id="SSF53335">
    <property type="entry name" value="S-adenosyl-L-methionine-dependent methyltransferases"/>
    <property type="match status" value="1"/>
</dbReference>
<dbReference type="GO" id="GO:0032259">
    <property type="term" value="P:methylation"/>
    <property type="evidence" value="ECO:0007669"/>
    <property type="project" value="UniProtKB-KW"/>
</dbReference>
<organism evidence="3 4">
    <name type="scientific">Monoraphidium neglectum</name>
    <dbReference type="NCBI Taxonomy" id="145388"/>
    <lineage>
        <taxon>Eukaryota</taxon>
        <taxon>Viridiplantae</taxon>
        <taxon>Chlorophyta</taxon>
        <taxon>core chlorophytes</taxon>
        <taxon>Chlorophyceae</taxon>
        <taxon>CS clade</taxon>
        <taxon>Sphaeropleales</taxon>
        <taxon>Selenastraceae</taxon>
        <taxon>Monoraphidium</taxon>
    </lineage>
</organism>
<dbReference type="RefSeq" id="XP_013903787.1">
    <property type="nucleotide sequence ID" value="XM_014048333.1"/>
</dbReference>
<evidence type="ECO:0000256" key="2">
    <source>
        <dbReference type="ARBA" id="ARBA00022679"/>
    </source>
</evidence>
<dbReference type="GeneID" id="25736063"/>
<dbReference type="PANTHER" id="PTHR43619">
    <property type="entry name" value="S-ADENOSYL-L-METHIONINE-DEPENDENT METHYLTRANSFERASE YKTD-RELATED"/>
    <property type="match status" value="1"/>
</dbReference>
<evidence type="ECO:0000313" key="4">
    <source>
        <dbReference type="Proteomes" id="UP000054498"/>
    </source>
</evidence>
<evidence type="ECO:0000313" key="3">
    <source>
        <dbReference type="EMBL" id="KIZ04768.1"/>
    </source>
</evidence>
<dbReference type="EMBL" id="KK100609">
    <property type="protein sequence ID" value="KIZ04768.1"/>
    <property type="molecule type" value="Genomic_DNA"/>
</dbReference>
<accession>A0A0D2K2J6</accession>
<dbReference type="KEGG" id="mng:MNEG_3185"/>
<dbReference type="Pfam" id="PF04072">
    <property type="entry name" value="LCM"/>
    <property type="match status" value="1"/>
</dbReference>
<dbReference type="AlphaFoldDB" id="A0A0D2K2J6"/>
<dbReference type="Proteomes" id="UP000054498">
    <property type="component" value="Unassembled WGS sequence"/>
</dbReference>